<sequence length="778" mass="84018">MSRPKHHGRILAHDEFRKARVALENFLVSIEAPNDASFDVAQAGFANRAEPESLQRVQEPEDAPKVGDDQGILGDASPPGDLITAPAASLATKRKTAHTSGVSFMERKRIKFGEDVEERPEYRGTLEYYRGAKEYIPGRYAVTEGSEYEDTSGSTISFAKFTGQKKVGSIFVDIVSKEEAQDGEEGSSATKKRGKDSGKKYLGLAGISDATEKDESQMNSRELRLSRRTRSTISPAPAKPRRVSAQYDGQGDTSPDAANGVPSLDVVLKSPDPSKDHAAINGDMSTPVSQHEEERQQTSDKIGRNETAIGTTVSRGIKEAVSKVRRELRELQQTAIPLEYMDSVSKAVRGCFAALKPLEHLDRIRPLEIEDASETQDEDDSIYFEASDGTGEATSATAPDLDQQEPPNAVKVIPKWSEVTADTRGLGGPEESTTLNVSALDDMPMKDKQDLFGALDLEQIENKKSANVSLPAHSIGSSEERTDQTQAEPPTTVRSRSGNRNSHSPVATQPHTSHSANSASRRRSGRISSTAPPVDRSPEDELNKAPARPSTTKSRKSRVALSSRPASSLPAAPDPKEWKQLEAITDSGNERMPDQSSTLELDGNKIAGEDPPGEAESVQAGYPGTRTAGIDTGQCSNHTAYQGPVTLLEATLDASLVQPPKSEAQREVAESMNRGFGELINSRDDKQDTDTKSESETHSKAPRLVNNPDFGVAIIGEAGQESEVDITDTHRHGAGEEAQVDPQTAPELAKVTTTETRSADRSFQDTIDTSNAELQDAV</sequence>
<feature type="region of interest" description="Disordered" evidence="1">
    <location>
        <begin position="179"/>
        <end position="307"/>
    </location>
</feature>
<dbReference type="AlphaFoldDB" id="A0A9W8X8L3"/>
<feature type="compositionally biased region" description="Basic and acidic residues" evidence="1">
    <location>
        <begin position="210"/>
        <end position="225"/>
    </location>
</feature>
<feature type="compositionally biased region" description="Basic and acidic residues" evidence="1">
    <location>
        <begin position="681"/>
        <end position="699"/>
    </location>
</feature>
<feature type="region of interest" description="Disordered" evidence="1">
    <location>
        <begin position="389"/>
        <end position="408"/>
    </location>
</feature>
<comment type="caution">
    <text evidence="2">The sequence shown here is derived from an EMBL/GenBank/DDBJ whole genome shotgun (WGS) entry which is preliminary data.</text>
</comment>
<proteinExistence type="predicted"/>
<organism evidence="2 3">
    <name type="scientific">Didymella glomerata</name>
    <dbReference type="NCBI Taxonomy" id="749621"/>
    <lineage>
        <taxon>Eukaryota</taxon>
        <taxon>Fungi</taxon>
        <taxon>Dikarya</taxon>
        <taxon>Ascomycota</taxon>
        <taxon>Pezizomycotina</taxon>
        <taxon>Dothideomycetes</taxon>
        <taxon>Pleosporomycetidae</taxon>
        <taxon>Pleosporales</taxon>
        <taxon>Pleosporineae</taxon>
        <taxon>Didymellaceae</taxon>
        <taxon>Didymella</taxon>
    </lineage>
</organism>
<keyword evidence="3" id="KW-1185">Reference proteome</keyword>
<feature type="compositionally biased region" description="Polar residues" evidence="1">
    <location>
        <begin position="764"/>
        <end position="778"/>
    </location>
</feature>
<evidence type="ECO:0000256" key="1">
    <source>
        <dbReference type="SAM" id="MobiDB-lite"/>
    </source>
</evidence>
<dbReference type="EMBL" id="JAPEUV010000001">
    <property type="protein sequence ID" value="KAJ4343913.1"/>
    <property type="molecule type" value="Genomic_DNA"/>
</dbReference>
<dbReference type="Proteomes" id="UP001140562">
    <property type="component" value="Unassembled WGS sequence"/>
</dbReference>
<reference evidence="2" key="1">
    <citation type="submission" date="2022-10" db="EMBL/GenBank/DDBJ databases">
        <title>Tapping the CABI collections for fungal endophytes: first genome assemblies for Collariella, Neodidymelliopsis, Ascochyta clinopodiicola, Didymella pomorum, Didymosphaeria variabile, Neocosmospora piperis and Neocucurbitaria cava.</title>
        <authorList>
            <person name="Hill R."/>
        </authorList>
    </citation>
    <scope>NUCLEOTIDE SEQUENCE</scope>
    <source>
        <strain evidence="2">IMI 360193</strain>
    </source>
</reference>
<feature type="region of interest" description="Disordered" evidence="1">
    <location>
        <begin position="49"/>
        <end position="72"/>
    </location>
</feature>
<feature type="compositionally biased region" description="Polar residues" evidence="1">
    <location>
        <begin position="484"/>
        <end position="512"/>
    </location>
</feature>
<dbReference type="OrthoDB" id="3800892at2759"/>
<feature type="compositionally biased region" description="Basic and acidic residues" evidence="1">
    <location>
        <begin position="290"/>
        <end position="304"/>
    </location>
</feature>
<evidence type="ECO:0000313" key="2">
    <source>
        <dbReference type="EMBL" id="KAJ4343913.1"/>
    </source>
</evidence>
<protein>
    <submittedName>
        <fullName evidence="2">Uncharacterized protein</fullName>
    </submittedName>
</protein>
<name>A0A9W8X8L3_9PLEO</name>
<feature type="region of interest" description="Disordered" evidence="1">
    <location>
        <begin position="659"/>
        <end position="778"/>
    </location>
</feature>
<feature type="region of interest" description="Disordered" evidence="1">
    <location>
        <begin position="465"/>
        <end position="635"/>
    </location>
</feature>
<accession>A0A9W8X8L3</accession>
<feature type="compositionally biased region" description="Basic and acidic residues" evidence="1">
    <location>
        <begin position="49"/>
        <end position="68"/>
    </location>
</feature>
<gene>
    <name evidence="2" type="ORF">N0V87_000196</name>
</gene>
<feature type="compositionally biased region" description="Low complexity" evidence="1">
    <location>
        <begin position="560"/>
        <end position="571"/>
    </location>
</feature>
<evidence type="ECO:0000313" key="3">
    <source>
        <dbReference type="Proteomes" id="UP001140562"/>
    </source>
</evidence>